<dbReference type="Gene3D" id="3.90.1530.30">
    <property type="match status" value="1"/>
</dbReference>
<evidence type="ECO:0000313" key="3">
    <source>
        <dbReference type="EMBL" id="MEA0978306.1"/>
    </source>
</evidence>
<dbReference type="InterPro" id="IPR003115">
    <property type="entry name" value="ParB_N"/>
</dbReference>
<dbReference type="InterPro" id="IPR039440">
    <property type="entry name" value="DUF3850"/>
</dbReference>
<dbReference type="SUPFAM" id="SSF109709">
    <property type="entry name" value="KorB DNA-binding domain-like"/>
    <property type="match status" value="1"/>
</dbReference>
<dbReference type="PANTHER" id="PTHR33375:SF1">
    <property type="entry name" value="CHROMOSOME-PARTITIONING PROTEIN PARB-RELATED"/>
    <property type="match status" value="1"/>
</dbReference>
<evidence type="ECO:0000313" key="4">
    <source>
        <dbReference type="Proteomes" id="UP001289615"/>
    </source>
</evidence>
<keyword evidence="4" id="KW-1185">Reference proteome</keyword>
<dbReference type="Gene3D" id="2.30.130.30">
    <property type="entry name" value="Hypothetical protein"/>
    <property type="match status" value="1"/>
</dbReference>
<dbReference type="SMART" id="SM00470">
    <property type="entry name" value="ParB"/>
    <property type="match status" value="1"/>
</dbReference>
<dbReference type="InterPro" id="IPR036086">
    <property type="entry name" value="ParB/Sulfiredoxin_sf"/>
</dbReference>
<dbReference type="SUPFAM" id="SSF110849">
    <property type="entry name" value="ParB/Sulfiredoxin"/>
    <property type="match status" value="1"/>
</dbReference>
<evidence type="ECO:0000259" key="2">
    <source>
        <dbReference type="SMART" id="SM00470"/>
    </source>
</evidence>
<organism evidence="3 4">
    <name type="scientific">Lysinibacillus irui</name>
    <dbReference type="NCBI Taxonomy" id="2998077"/>
    <lineage>
        <taxon>Bacteria</taxon>
        <taxon>Bacillati</taxon>
        <taxon>Bacillota</taxon>
        <taxon>Bacilli</taxon>
        <taxon>Bacillales</taxon>
        <taxon>Bacillaceae</taxon>
        <taxon>Lysinibacillus</taxon>
    </lineage>
</organism>
<dbReference type="Pfam" id="PF12961">
    <property type="entry name" value="DUF3850"/>
    <property type="match status" value="1"/>
</dbReference>
<gene>
    <name evidence="3" type="ORF">U6C28_18530</name>
</gene>
<reference evidence="3 4" key="1">
    <citation type="submission" date="2023-12" db="EMBL/GenBank/DDBJ databases">
        <title>Genome comparison identifies genes involved in endophytic behavior of Lysinibacillus irui and provides insights into its role as a plant-growth promoting bacterium.</title>
        <authorList>
            <person name="Hilario S."/>
            <person name="Matos I."/>
            <person name="Goncalves M.F.M."/>
            <person name="Pardo C.A."/>
            <person name="Santos M.J."/>
        </authorList>
    </citation>
    <scope>NUCLEOTIDE SEQUENCE [LARGE SCALE GENOMIC DNA]</scope>
    <source>
        <strain evidence="3 4">B3</strain>
    </source>
</reference>
<keyword evidence="1" id="KW-0238">DNA-binding</keyword>
<dbReference type="RefSeq" id="WP_322611967.1">
    <property type="nucleotide sequence ID" value="NZ_JAXLNX010000019.1"/>
</dbReference>
<dbReference type="Gene3D" id="1.10.10.2830">
    <property type="match status" value="1"/>
</dbReference>
<protein>
    <submittedName>
        <fullName evidence="3">DUF3850 domain-containing protein</fullName>
    </submittedName>
</protein>
<dbReference type="PANTHER" id="PTHR33375">
    <property type="entry name" value="CHROMOSOME-PARTITIONING PROTEIN PARB-RELATED"/>
    <property type="match status" value="1"/>
</dbReference>
<dbReference type="Proteomes" id="UP001289615">
    <property type="component" value="Unassembled WGS sequence"/>
</dbReference>
<dbReference type="EMBL" id="JAXUIA010000014">
    <property type="protein sequence ID" value="MEA0978306.1"/>
    <property type="molecule type" value="Genomic_DNA"/>
</dbReference>
<feature type="domain" description="ParB-like N-terminal" evidence="2">
    <location>
        <begin position="27"/>
        <end position="119"/>
    </location>
</feature>
<evidence type="ECO:0000256" key="1">
    <source>
        <dbReference type="ARBA" id="ARBA00023125"/>
    </source>
</evidence>
<name>A0ABU5NQJ1_9BACI</name>
<comment type="caution">
    <text evidence="3">The sequence shown here is derived from an EMBL/GenBank/DDBJ whole genome shotgun (WGS) entry which is preliminary data.</text>
</comment>
<sequence length="325" mass="37555">MKFNLSQLMSDKSKEAVEKDGLAFKVDFIPIEKLIPSEMNKYTVRDVLELKASIELMGLQQNLLVREQENDFEVISGHRRLKAMQELYAEGNEQFNRIPCKIMKSMDDIQAELQLILANSTTRELTDAEKTYQAARLQELLSDLRKSGIQFTGRKRDIVAELMKVSPSQVARMDSINKKLSPELKEEFSKENINITTAYELSRLPEEQQQEAAQEYKEGKSLTPSVAKEKRQVVIESDQKEKPMTHELDSYIEQFEDIVKGLKTFMCGFDNRSFRVGDILKINEFDRDEILYTGRFCEVKVIYLQKGGENGLPEDFVIMSIKKIR</sequence>
<proteinExistence type="predicted"/>
<dbReference type="Pfam" id="PF02195">
    <property type="entry name" value="ParB_N"/>
    <property type="match status" value="1"/>
</dbReference>
<dbReference type="InterPro" id="IPR050336">
    <property type="entry name" value="Chromosome_partition/occlusion"/>
</dbReference>
<accession>A0ABU5NQJ1</accession>